<name>A0A0A9CF99_ARUDO</name>
<protein>
    <submittedName>
        <fullName evidence="1">Uncharacterized protein</fullName>
    </submittedName>
</protein>
<organism evidence="1">
    <name type="scientific">Arundo donax</name>
    <name type="common">Giant reed</name>
    <name type="synonym">Donax arundinaceus</name>
    <dbReference type="NCBI Taxonomy" id="35708"/>
    <lineage>
        <taxon>Eukaryota</taxon>
        <taxon>Viridiplantae</taxon>
        <taxon>Streptophyta</taxon>
        <taxon>Embryophyta</taxon>
        <taxon>Tracheophyta</taxon>
        <taxon>Spermatophyta</taxon>
        <taxon>Magnoliopsida</taxon>
        <taxon>Liliopsida</taxon>
        <taxon>Poales</taxon>
        <taxon>Poaceae</taxon>
        <taxon>PACMAD clade</taxon>
        <taxon>Arundinoideae</taxon>
        <taxon>Arundineae</taxon>
        <taxon>Arundo</taxon>
    </lineage>
</organism>
<accession>A0A0A9CF99</accession>
<sequence length="23" mass="2740">MHGWLFSQMSQQECLFSGSNYCR</sequence>
<proteinExistence type="predicted"/>
<dbReference type="AlphaFoldDB" id="A0A0A9CF99"/>
<reference evidence="1" key="1">
    <citation type="submission" date="2014-09" db="EMBL/GenBank/DDBJ databases">
        <authorList>
            <person name="Magalhaes I.L.F."/>
            <person name="Oliveira U."/>
            <person name="Santos F.R."/>
            <person name="Vidigal T.H.D.A."/>
            <person name="Brescovit A.D."/>
            <person name="Santos A.J."/>
        </authorList>
    </citation>
    <scope>NUCLEOTIDE SEQUENCE</scope>
    <source>
        <tissue evidence="1">Shoot tissue taken approximately 20 cm above the soil surface</tissue>
    </source>
</reference>
<evidence type="ECO:0000313" key="1">
    <source>
        <dbReference type="EMBL" id="JAD74266.1"/>
    </source>
</evidence>
<reference evidence="1" key="2">
    <citation type="journal article" date="2015" name="Data Brief">
        <title>Shoot transcriptome of the giant reed, Arundo donax.</title>
        <authorList>
            <person name="Barrero R.A."/>
            <person name="Guerrero F.D."/>
            <person name="Moolhuijzen P."/>
            <person name="Goolsby J.A."/>
            <person name="Tidwell J."/>
            <person name="Bellgard S.E."/>
            <person name="Bellgard M.I."/>
        </authorList>
    </citation>
    <scope>NUCLEOTIDE SEQUENCE</scope>
    <source>
        <tissue evidence="1">Shoot tissue taken approximately 20 cm above the soil surface</tissue>
    </source>
</reference>
<dbReference type="EMBL" id="GBRH01223629">
    <property type="protein sequence ID" value="JAD74266.1"/>
    <property type="molecule type" value="Transcribed_RNA"/>
</dbReference>